<dbReference type="InterPro" id="IPR000914">
    <property type="entry name" value="SBP_5_dom"/>
</dbReference>
<dbReference type="GO" id="GO:1904680">
    <property type="term" value="F:peptide transmembrane transporter activity"/>
    <property type="evidence" value="ECO:0007669"/>
    <property type="project" value="TreeGrafter"/>
</dbReference>
<keyword evidence="4 5" id="KW-0732">Signal</keyword>
<sequence length="534" mass="59960">MNRLFLTTALSMGLALPALAVQPAAGEKLAADQSYTFWLLDAIKTADPHKNSDVEGSDVIRQLFEGLLNEDAKGAPVPGVATKFDLSDDKLTYTFHLRPEAKWSNGDPVTANDFVYSWRRLADPATASEYAWFMELMNVENAPAVVKGEKKPEELGIKAVDDHTLEVKLTAPTPYFPKMVTHSSTFPVPQKVVEAEGDNWTQAGKLVGNGAFTLTSHDLGVQISMDKNPNYWDAANVVMEHIKGLTVNDNNVALTRYKAGELDRVQIPAGQYPSLEKEFPDQAISIPYSCSYGYLFNLSDKGPEALKDVRVRKALSYAMQRDVVVDKILQGGQKPSYNWTHWAIEGFQMPEIDYAAWSQAERLEKAKALLAEAGYGPDKPLKLVLQYNTDENHKKIAVAAQQFYKQLGVQIELNNVEWKVHTDRLQSQDFEMARYAWCADYNEASTFLDYFRSTGMNYGKFKNAEFDKLLDESKTAADPNVQYTAAEKIIAEEMPLVPIYQYAKVDMISDVIKGLPTENVMNDWLAKDIYRIEK</sequence>
<dbReference type="CDD" id="cd08504">
    <property type="entry name" value="PBP2_OppA"/>
    <property type="match status" value="1"/>
</dbReference>
<evidence type="ECO:0000313" key="8">
    <source>
        <dbReference type="Proteomes" id="UP000478183"/>
    </source>
</evidence>
<comment type="caution">
    <text evidence="7">The sequence shown here is derived from an EMBL/GenBank/DDBJ whole genome shotgun (WGS) entry which is preliminary data.</text>
</comment>
<comment type="subcellular location">
    <subcellularLocation>
        <location evidence="1">Periplasm</location>
    </subcellularLocation>
</comment>
<dbReference type="Gene3D" id="3.40.190.10">
    <property type="entry name" value="Periplasmic binding protein-like II"/>
    <property type="match status" value="1"/>
</dbReference>
<evidence type="ECO:0000256" key="1">
    <source>
        <dbReference type="ARBA" id="ARBA00004418"/>
    </source>
</evidence>
<dbReference type="InterPro" id="IPR030678">
    <property type="entry name" value="Peptide/Ni-bd"/>
</dbReference>
<protein>
    <submittedName>
        <fullName evidence="7">Oligopeptide ABC transporter substrate-binding protein OppA</fullName>
    </submittedName>
</protein>
<comment type="similarity">
    <text evidence="2">Belongs to the bacterial solute-binding protein 5 family.</text>
</comment>
<dbReference type="GO" id="GO:0015833">
    <property type="term" value="P:peptide transport"/>
    <property type="evidence" value="ECO:0007669"/>
    <property type="project" value="TreeGrafter"/>
</dbReference>
<reference evidence="7 8" key="1">
    <citation type="submission" date="2019-11" db="EMBL/GenBank/DDBJ databases">
        <authorList>
            <person name="Dong K."/>
        </authorList>
    </citation>
    <scope>NUCLEOTIDE SEQUENCE [LARGE SCALE GENOMIC DNA]</scope>
    <source>
        <strain evidence="7 8">NBRC 111993</strain>
    </source>
</reference>
<organism evidence="7 8">
    <name type="scientific">Paracoccus aestuariivivens</name>
    <dbReference type="NCBI Taxonomy" id="1820333"/>
    <lineage>
        <taxon>Bacteria</taxon>
        <taxon>Pseudomonadati</taxon>
        <taxon>Pseudomonadota</taxon>
        <taxon>Alphaproteobacteria</taxon>
        <taxon>Rhodobacterales</taxon>
        <taxon>Paracoccaceae</taxon>
        <taxon>Paracoccus</taxon>
    </lineage>
</organism>
<dbReference type="InterPro" id="IPR039424">
    <property type="entry name" value="SBP_5"/>
</dbReference>
<dbReference type="SUPFAM" id="SSF53850">
    <property type="entry name" value="Periplasmic binding protein-like II"/>
    <property type="match status" value="1"/>
</dbReference>
<evidence type="ECO:0000256" key="2">
    <source>
        <dbReference type="ARBA" id="ARBA00005695"/>
    </source>
</evidence>
<accession>A0A6L6JEI7</accession>
<dbReference type="OrthoDB" id="9803988at2"/>
<dbReference type="GO" id="GO:0030288">
    <property type="term" value="C:outer membrane-bounded periplasmic space"/>
    <property type="evidence" value="ECO:0007669"/>
    <property type="project" value="TreeGrafter"/>
</dbReference>
<dbReference type="PANTHER" id="PTHR30290">
    <property type="entry name" value="PERIPLASMIC BINDING COMPONENT OF ABC TRANSPORTER"/>
    <property type="match status" value="1"/>
</dbReference>
<proteinExistence type="inferred from homology"/>
<feature type="signal peptide" evidence="5">
    <location>
        <begin position="1"/>
        <end position="20"/>
    </location>
</feature>
<dbReference type="Gene3D" id="3.10.105.10">
    <property type="entry name" value="Dipeptide-binding Protein, Domain 3"/>
    <property type="match status" value="1"/>
</dbReference>
<dbReference type="Gene3D" id="3.90.76.10">
    <property type="entry name" value="Dipeptide-binding Protein, Domain 1"/>
    <property type="match status" value="1"/>
</dbReference>
<dbReference type="EMBL" id="WMIE01000018">
    <property type="protein sequence ID" value="MTH79655.1"/>
    <property type="molecule type" value="Genomic_DNA"/>
</dbReference>
<dbReference type="FunFam" id="3.90.76.10:FF:000001">
    <property type="entry name" value="Oligopeptide ABC transporter substrate-binding protein"/>
    <property type="match status" value="1"/>
</dbReference>
<dbReference type="GO" id="GO:0043190">
    <property type="term" value="C:ATP-binding cassette (ABC) transporter complex"/>
    <property type="evidence" value="ECO:0007669"/>
    <property type="project" value="InterPro"/>
</dbReference>
<name>A0A6L6JEI7_9RHOB</name>
<evidence type="ECO:0000256" key="3">
    <source>
        <dbReference type="ARBA" id="ARBA00022448"/>
    </source>
</evidence>
<keyword evidence="3" id="KW-0813">Transport</keyword>
<evidence type="ECO:0000256" key="5">
    <source>
        <dbReference type="SAM" id="SignalP"/>
    </source>
</evidence>
<dbReference type="AlphaFoldDB" id="A0A6L6JEI7"/>
<feature type="domain" description="Solute-binding protein family 5" evidence="6">
    <location>
        <begin position="76"/>
        <end position="455"/>
    </location>
</feature>
<feature type="chain" id="PRO_5027074608" evidence="5">
    <location>
        <begin position="21"/>
        <end position="534"/>
    </location>
</feature>
<evidence type="ECO:0000313" key="7">
    <source>
        <dbReference type="EMBL" id="MTH79655.1"/>
    </source>
</evidence>
<dbReference type="Pfam" id="PF00496">
    <property type="entry name" value="SBP_bac_5"/>
    <property type="match status" value="1"/>
</dbReference>
<dbReference type="PIRSF" id="PIRSF002741">
    <property type="entry name" value="MppA"/>
    <property type="match status" value="1"/>
</dbReference>
<evidence type="ECO:0000256" key="4">
    <source>
        <dbReference type="ARBA" id="ARBA00022729"/>
    </source>
</evidence>
<evidence type="ECO:0000259" key="6">
    <source>
        <dbReference type="Pfam" id="PF00496"/>
    </source>
</evidence>
<dbReference type="Proteomes" id="UP000478183">
    <property type="component" value="Unassembled WGS sequence"/>
</dbReference>
<dbReference type="PANTHER" id="PTHR30290:SF10">
    <property type="entry name" value="PERIPLASMIC OLIGOPEPTIDE-BINDING PROTEIN-RELATED"/>
    <property type="match status" value="1"/>
</dbReference>
<keyword evidence="8" id="KW-1185">Reference proteome</keyword>
<gene>
    <name evidence="7" type="ORF">GL286_18235</name>
</gene>
<dbReference type="RefSeq" id="WP_155097035.1">
    <property type="nucleotide sequence ID" value="NZ_WMIE01000018.1"/>
</dbReference>